<dbReference type="OrthoDB" id="9790423at2"/>
<dbReference type="Proteomes" id="UP000294616">
    <property type="component" value="Unassembled WGS sequence"/>
</dbReference>
<evidence type="ECO:0000256" key="1">
    <source>
        <dbReference type="ARBA" id="ARBA00010641"/>
    </source>
</evidence>
<dbReference type="InterPro" id="IPR039425">
    <property type="entry name" value="RNA_pol_sigma-70-like"/>
</dbReference>
<reference evidence="8 9" key="1">
    <citation type="submission" date="2019-03" db="EMBL/GenBank/DDBJ databases">
        <title>Genomic Encyclopedia of Archaeal and Bacterial Type Strains, Phase II (KMG-II): from individual species to whole genera.</title>
        <authorList>
            <person name="Goeker M."/>
        </authorList>
    </citation>
    <scope>NUCLEOTIDE SEQUENCE [LARGE SCALE GENOMIC DNA]</scope>
    <source>
        <strain evidence="8 9">DSM 22554</strain>
    </source>
</reference>
<dbReference type="PANTHER" id="PTHR43133">
    <property type="entry name" value="RNA POLYMERASE ECF-TYPE SIGMA FACTO"/>
    <property type="match status" value="1"/>
</dbReference>
<evidence type="ECO:0000256" key="3">
    <source>
        <dbReference type="ARBA" id="ARBA00023082"/>
    </source>
</evidence>
<sequence>MQNNPYNEIELIVLLKAKDERAYNYLYDNYSGALYNVIIKILGEREETEDVEDVLQECFIKIWKNIDYYDINKGRLFTWMLQITKNTTIDFARSASIQKEKKTNRLENDSPIIENKRVTFLYTDHLGLNTVIDSLRKEDKQIVDLAYFKGFTQKEIADELKIPLGTVKTRARKALMLLKNILKSN</sequence>
<dbReference type="Pfam" id="PF04545">
    <property type="entry name" value="Sigma70_r4"/>
    <property type="match status" value="1"/>
</dbReference>
<dbReference type="EMBL" id="SMGO01000001">
    <property type="protein sequence ID" value="TCK85194.1"/>
    <property type="molecule type" value="Genomic_DNA"/>
</dbReference>
<dbReference type="Pfam" id="PF04542">
    <property type="entry name" value="Sigma70_r2"/>
    <property type="match status" value="1"/>
</dbReference>
<name>A0A4R1M2Y7_9SPHI</name>
<keyword evidence="3" id="KW-0731">Sigma factor</keyword>
<proteinExistence type="inferred from homology"/>
<dbReference type="Gene3D" id="1.10.1740.10">
    <property type="match status" value="1"/>
</dbReference>
<dbReference type="InterPro" id="IPR036388">
    <property type="entry name" value="WH-like_DNA-bd_sf"/>
</dbReference>
<organism evidence="8 9">
    <name type="scientific">Albibacterium bauzanense</name>
    <dbReference type="NCBI Taxonomy" id="653929"/>
    <lineage>
        <taxon>Bacteria</taxon>
        <taxon>Pseudomonadati</taxon>
        <taxon>Bacteroidota</taxon>
        <taxon>Sphingobacteriia</taxon>
        <taxon>Sphingobacteriales</taxon>
        <taxon>Sphingobacteriaceae</taxon>
        <taxon>Albibacterium</taxon>
    </lineage>
</organism>
<dbReference type="NCBIfam" id="TIGR02937">
    <property type="entry name" value="sigma70-ECF"/>
    <property type="match status" value="1"/>
</dbReference>
<evidence type="ECO:0000256" key="5">
    <source>
        <dbReference type="ARBA" id="ARBA00023163"/>
    </source>
</evidence>
<dbReference type="RefSeq" id="WP_132221200.1">
    <property type="nucleotide sequence ID" value="NZ_SMGO01000001.1"/>
</dbReference>
<gene>
    <name evidence="8" type="ORF">C8N28_0494</name>
</gene>
<feature type="domain" description="RNA polymerase sigma-70 region 2" evidence="6">
    <location>
        <begin position="26"/>
        <end position="95"/>
    </location>
</feature>
<dbReference type="SUPFAM" id="SSF88659">
    <property type="entry name" value="Sigma3 and sigma4 domains of RNA polymerase sigma factors"/>
    <property type="match status" value="1"/>
</dbReference>
<dbReference type="PANTHER" id="PTHR43133:SF62">
    <property type="entry name" value="RNA POLYMERASE SIGMA FACTOR SIGZ"/>
    <property type="match status" value="1"/>
</dbReference>
<evidence type="ECO:0000259" key="7">
    <source>
        <dbReference type="Pfam" id="PF04545"/>
    </source>
</evidence>
<keyword evidence="9" id="KW-1185">Reference proteome</keyword>
<evidence type="ECO:0000256" key="4">
    <source>
        <dbReference type="ARBA" id="ARBA00023125"/>
    </source>
</evidence>
<dbReference type="InterPro" id="IPR007630">
    <property type="entry name" value="RNA_pol_sigma70_r4"/>
</dbReference>
<dbReference type="Gene3D" id="1.10.10.10">
    <property type="entry name" value="Winged helix-like DNA-binding domain superfamily/Winged helix DNA-binding domain"/>
    <property type="match status" value="1"/>
</dbReference>
<dbReference type="InterPro" id="IPR013324">
    <property type="entry name" value="RNA_pol_sigma_r3/r4-like"/>
</dbReference>
<keyword evidence="4" id="KW-0238">DNA-binding</keyword>
<comment type="similarity">
    <text evidence="1">Belongs to the sigma-70 factor family. ECF subfamily.</text>
</comment>
<dbReference type="InterPro" id="IPR014284">
    <property type="entry name" value="RNA_pol_sigma-70_dom"/>
</dbReference>
<dbReference type="GO" id="GO:0016987">
    <property type="term" value="F:sigma factor activity"/>
    <property type="evidence" value="ECO:0007669"/>
    <property type="project" value="UniProtKB-KW"/>
</dbReference>
<comment type="caution">
    <text evidence="8">The sequence shown here is derived from an EMBL/GenBank/DDBJ whole genome shotgun (WGS) entry which is preliminary data.</text>
</comment>
<dbReference type="SUPFAM" id="SSF88946">
    <property type="entry name" value="Sigma2 domain of RNA polymerase sigma factors"/>
    <property type="match status" value="1"/>
</dbReference>
<dbReference type="GO" id="GO:0006352">
    <property type="term" value="P:DNA-templated transcription initiation"/>
    <property type="evidence" value="ECO:0007669"/>
    <property type="project" value="InterPro"/>
</dbReference>
<accession>A0A4R1M2Y7</accession>
<protein>
    <submittedName>
        <fullName evidence="8">RNA polymerase sigma-70 factor (ECF subfamily)</fullName>
    </submittedName>
</protein>
<evidence type="ECO:0000313" key="8">
    <source>
        <dbReference type="EMBL" id="TCK85194.1"/>
    </source>
</evidence>
<dbReference type="InterPro" id="IPR007627">
    <property type="entry name" value="RNA_pol_sigma70_r2"/>
</dbReference>
<dbReference type="InterPro" id="IPR013325">
    <property type="entry name" value="RNA_pol_sigma_r2"/>
</dbReference>
<feature type="domain" description="RNA polymerase sigma-70 region 4" evidence="7">
    <location>
        <begin position="132"/>
        <end position="179"/>
    </location>
</feature>
<evidence type="ECO:0000256" key="2">
    <source>
        <dbReference type="ARBA" id="ARBA00023015"/>
    </source>
</evidence>
<dbReference type="AlphaFoldDB" id="A0A4R1M2Y7"/>
<evidence type="ECO:0000313" key="9">
    <source>
        <dbReference type="Proteomes" id="UP000294616"/>
    </source>
</evidence>
<keyword evidence="2" id="KW-0805">Transcription regulation</keyword>
<dbReference type="CDD" id="cd06171">
    <property type="entry name" value="Sigma70_r4"/>
    <property type="match status" value="1"/>
</dbReference>
<evidence type="ECO:0000259" key="6">
    <source>
        <dbReference type="Pfam" id="PF04542"/>
    </source>
</evidence>
<keyword evidence="5" id="KW-0804">Transcription</keyword>
<dbReference type="GO" id="GO:0003677">
    <property type="term" value="F:DNA binding"/>
    <property type="evidence" value="ECO:0007669"/>
    <property type="project" value="UniProtKB-KW"/>
</dbReference>